<dbReference type="SMART" id="SM00478">
    <property type="entry name" value="ENDO3c"/>
    <property type="match status" value="1"/>
</dbReference>
<dbReference type="PANTHER" id="PTHR43003">
    <property type="entry name" value="DNA-3-METHYLADENINE GLYCOSYLASE"/>
    <property type="match status" value="1"/>
</dbReference>
<evidence type="ECO:0000256" key="1">
    <source>
        <dbReference type="ARBA" id="ARBA00000086"/>
    </source>
</evidence>
<evidence type="ECO:0000259" key="5">
    <source>
        <dbReference type="SMART" id="SM00478"/>
    </source>
</evidence>
<dbReference type="CDD" id="cd00056">
    <property type="entry name" value="ENDO3c"/>
    <property type="match status" value="1"/>
</dbReference>
<comment type="catalytic activity">
    <reaction evidence="1">
        <text>Hydrolysis of alkylated DNA, releasing 3-methyladenine, 3-methylguanine, 7-methylguanine and 7-methyladenine.</text>
        <dbReference type="EC" id="3.2.2.21"/>
    </reaction>
</comment>
<accession>A0ABW4G3Y5</accession>
<sequence length="289" mass="32047">MTTTITLPATAPFDFAASLRFLRRFPATAGEQQLTEQSLTKALRAGGQTMVARLTAADQGLRCDLHADQPLTEQAVAAAADRLSFYLSLTDDLTPFYAIGKQDLPFALVMDHLYGYHQVKFPSPLENLVWAILCQRVPMAVATKAKDALVSHVGNRLSFDGAEYAAFPDLDQLLALPADLLTAFARNSTKGERLHACLRAWAEVDEHFLRTAPYDEVKDFLRGLPGIGPWSASFILIRGLGRMDEAPMDRELVRSAARVYGRQLSEDELRGLAGRYGSWQGYWAHYLRA</sequence>
<evidence type="ECO:0000256" key="3">
    <source>
        <dbReference type="ARBA" id="ARBA00022763"/>
    </source>
</evidence>
<dbReference type="EMBL" id="JBHUCM010000010">
    <property type="protein sequence ID" value="MFD1537490.1"/>
    <property type="molecule type" value="Genomic_DNA"/>
</dbReference>
<dbReference type="InterPro" id="IPR051912">
    <property type="entry name" value="Alkylbase_DNA_Glycosylase/TA"/>
</dbReference>
<keyword evidence="4" id="KW-0234">DNA repair</keyword>
<reference evidence="7" key="1">
    <citation type="journal article" date="2019" name="Int. J. Syst. Evol. Microbiol.">
        <title>The Global Catalogue of Microorganisms (GCM) 10K type strain sequencing project: providing services to taxonomists for standard genome sequencing and annotation.</title>
        <authorList>
            <consortium name="The Broad Institute Genomics Platform"/>
            <consortium name="The Broad Institute Genome Sequencing Center for Infectious Disease"/>
            <person name="Wu L."/>
            <person name="Ma J."/>
        </authorList>
    </citation>
    <scope>NUCLEOTIDE SEQUENCE [LARGE SCALE GENOMIC DNA]</scope>
    <source>
        <strain evidence="7">CGMCC 1.15399</strain>
    </source>
</reference>
<dbReference type="EC" id="3.2.2.21" evidence="2"/>
<organism evidence="6 7">
    <name type="scientific">Nonomuraea guangzhouensis</name>
    <dbReference type="NCBI Taxonomy" id="1291555"/>
    <lineage>
        <taxon>Bacteria</taxon>
        <taxon>Bacillati</taxon>
        <taxon>Actinomycetota</taxon>
        <taxon>Actinomycetes</taxon>
        <taxon>Streptosporangiales</taxon>
        <taxon>Streptosporangiaceae</taxon>
        <taxon>Nonomuraea</taxon>
    </lineage>
</organism>
<dbReference type="InterPro" id="IPR003265">
    <property type="entry name" value="HhH-GPD_domain"/>
</dbReference>
<proteinExistence type="predicted"/>
<evidence type="ECO:0000313" key="7">
    <source>
        <dbReference type="Proteomes" id="UP001597097"/>
    </source>
</evidence>
<dbReference type="RefSeq" id="WP_219534689.1">
    <property type="nucleotide sequence ID" value="NZ_JAHKRM010000023.1"/>
</dbReference>
<keyword evidence="7" id="KW-1185">Reference proteome</keyword>
<evidence type="ECO:0000256" key="2">
    <source>
        <dbReference type="ARBA" id="ARBA00012000"/>
    </source>
</evidence>
<gene>
    <name evidence="6" type="ORF">ACFSJ0_10630</name>
</gene>
<dbReference type="Proteomes" id="UP001597097">
    <property type="component" value="Unassembled WGS sequence"/>
</dbReference>
<evidence type="ECO:0000313" key="6">
    <source>
        <dbReference type="EMBL" id="MFD1537490.1"/>
    </source>
</evidence>
<dbReference type="PANTHER" id="PTHR43003:SF5">
    <property type="entry name" value="DNA-3-METHYLADENINE GLYCOSYLASE"/>
    <property type="match status" value="1"/>
</dbReference>
<comment type="caution">
    <text evidence="6">The sequence shown here is derived from an EMBL/GenBank/DDBJ whole genome shotgun (WGS) entry which is preliminary data.</text>
</comment>
<feature type="domain" description="HhH-GPD" evidence="5">
    <location>
        <begin position="133"/>
        <end position="289"/>
    </location>
</feature>
<protein>
    <recommendedName>
        <fullName evidence="2">DNA-3-methyladenine glycosylase II</fullName>
        <ecNumber evidence="2">3.2.2.21</ecNumber>
    </recommendedName>
</protein>
<keyword evidence="3" id="KW-0227">DNA damage</keyword>
<evidence type="ECO:0000256" key="4">
    <source>
        <dbReference type="ARBA" id="ARBA00023204"/>
    </source>
</evidence>
<name>A0ABW4G3Y5_9ACTN</name>